<evidence type="ECO:0000259" key="1">
    <source>
        <dbReference type="Pfam" id="PF01370"/>
    </source>
</evidence>
<dbReference type="PANTHER" id="PTHR43245">
    <property type="entry name" value="BIFUNCTIONAL POLYMYXIN RESISTANCE PROTEIN ARNA"/>
    <property type="match status" value="1"/>
</dbReference>
<dbReference type="SUPFAM" id="SSF51735">
    <property type="entry name" value="NAD(P)-binding Rossmann-fold domains"/>
    <property type="match status" value="1"/>
</dbReference>
<dbReference type="EMBL" id="SNRW01000925">
    <property type="protein sequence ID" value="KAA6398580.1"/>
    <property type="molecule type" value="Genomic_DNA"/>
</dbReference>
<reference evidence="2 3" key="1">
    <citation type="submission" date="2019-03" db="EMBL/GenBank/DDBJ databases">
        <title>Single cell metagenomics reveals metabolic interactions within the superorganism composed of flagellate Streblomastix strix and complex community of Bacteroidetes bacteria on its surface.</title>
        <authorList>
            <person name="Treitli S.C."/>
            <person name="Kolisko M."/>
            <person name="Husnik F."/>
            <person name="Keeling P."/>
            <person name="Hampl V."/>
        </authorList>
    </citation>
    <scope>NUCLEOTIDE SEQUENCE [LARGE SCALE GENOMIC DNA]</scope>
    <source>
        <strain evidence="2">ST1C</strain>
    </source>
</reference>
<dbReference type="Pfam" id="PF01370">
    <property type="entry name" value="Epimerase"/>
    <property type="match status" value="1"/>
</dbReference>
<dbReference type="InterPro" id="IPR036291">
    <property type="entry name" value="NAD(P)-bd_dom_sf"/>
</dbReference>
<dbReference type="AlphaFoldDB" id="A0A5J4WUL1"/>
<name>A0A5J4WUL1_9EUKA</name>
<dbReference type="Proteomes" id="UP000324800">
    <property type="component" value="Unassembled WGS sequence"/>
</dbReference>
<dbReference type="CDD" id="cd08946">
    <property type="entry name" value="SDR_e"/>
    <property type="match status" value="1"/>
</dbReference>
<evidence type="ECO:0000313" key="3">
    <source>
        <dbReference type="Proteomes" id="UP000324800"/>
    </source>
</evidence>
<comment type="caution">
    <text evidence="2">The sequence shown here is derived from an EMBL/GenBank/DDBJ whole genome shotgun (WGS) entry which is preliminary data.</text>
</comment>
<gene>
    <name evidence="2" type="ORF">EZS28_005888</name>
</gene>
<dbReference type="InterPro" id="IPR050177">
    <property type="entry name" value="Lipid_A_modif_metabolic_enz"/>
</dbReference>
<feature type="domain" description="NAD-dependent epimerase/dehydratase" evidence="1">
    <location>
        <begin position="5"/>
        <end position="237"/>
    </location>
</feature>
<proteinExistence type="predicted"/>
<accession>A0A5J4WUL1</accession>
<dbReference type="InterPro" id="IPR001509">
    <property type="entry name" value="Epimerase_deHydtase"/>
</dbReference>
<protein>
    <submittedName>
        <fullName evidence="2">Putative NAD-dependent epimerase/dehydratase family protein</fullName>
    </submittedName>
</protein>
<evidence type="ECO:0000313" key="2">
    <source>
        <dbReference type="EMBL" id="KAA6398580.1"/>
    </source>
</evidence>
<dbReference type="OrthoDB" id="16464at2759"/>
<dbReference type="PANTHER" id="PTHR43245:SF11">
    <property type="entry name" value="LD23561P"/>
    <property type="match status" value="1"/>
</dbReference>
<sequence length="372" mass="41841">MSKYLIFGGLGFIGRNLVKFLIDQKAASKIRVVDKQIPETACLGEYFQAYFNHPSVERLQINLANAEATKRAFQGNHFDYVVNLAAETKYGQDDPVYEEHIVNIAVNIGKEAHDHQVQRFIHISTAQVYDADKKPSKENDKIKPWTKIAEFHKKAEDELLKLSLPLIILRPAVVYGPGDTIGLTPRFICGAVYSHLKEKMQFLWTNDLKINTVHVRDVAGAIVILAQKGVNGEIYNLSDKTETDQQKLADILSLLFRIEIGFVGAAKSTVAQVSMKSIVEDINEKHMKPWNDLCRAAGITNTLLSPFIDQELLYKNPLSVDGTKIEGLGFKYLHPQLNPVLVKEVVDSYIQQGLFPVPKDYPKPQVQAIPKF</sequence>
<dbReference type="Gene3D" id="3.40.50.720">
    <property type="entry name" value="NAD(P)-binding Rossmann-like Domain"/>
    <property type="match status" value="1"/>
</dbReference>
<organism evidence="2 3">
    <name type="scientific">Streblomastix strix</name>
    <dbReference type="NCBI Taxonomy" id="222440"/>
    <lineage>
        <taxon>Eukaryota</taxon>
        <taxon>Metamonada</taxon>
        <taxon>Preaxostyla</taxon>
        <taxon>Oxymonadida</taxon>
        <taxon>Streblomastigidae</taxon>
        <taxon>Streblomastix</taxon>
    </lineage>
</organism>